<evidence type="ECO:0000313" key="24">
    <source>
        <dbReference type="EMBL" id="CRZ04378.1"/>
    </source>
</evidence>
<evidence type="ECO:0000256" key="22">
    <source>
        <dbReference type="ARBA" id="ARBA00081504"/>
    </source>
</evidence>
<dbReference type="PANTHER" id="PTHR14741">
    <property type="entry name" value="S-ADENOSYLMETHIONINE-DEPENDENT METHYLTRANSFERASE RELATED"/>
    <property type="match status" value="1"/>
</dbReference>
<keyword evidence="12" id="KW-0539">Nucleus</keyword>
<comment type="catalytic activity">
    <reaction evidence="17">
        <text>a 5'-end (N(7)-methyl 5'-triphosphoguanosine)-ribonucleoside in snRNA + S-adenosyl-L-methionine = a 5'-end (N(2),N(7)-dimethyl 5'-triphosphoguanosine)-ribonucleoside in snRNA + S-adenosyl-L-homocysteine + H(+)</text>
        <dbReference type="Rhea" id="RHEA:78471"/>
        <dbReference type="Rhea" id="RHEA-COMP:19085"/>
        <dbReference type="Rhea" id="RHEA-COMP:19087"/>
        <dbReference type="ChEBI" id="CHEBI:15378"/>
        <dbReference type="ChEBI" id="CHEBI:57856"/>
        <dbReference type="ChEBI" id="CHEBI:59789"/>
        <dbReference type="ChEBI" id="CHEBI:156461"/>
        <dbReference type="ChEBI" id="CHEBI:172880"/>
    </reaction>
    <physiologicalReaction direction="left-to-right" evidence="17">
        <dbReference type="Rhea" id="RHEA:78472"/>
    </physiologicalReaction>
</comment>
<evidence type="ECO:0000256" key="16">
    <source>
        <dbReference type="ARBA" id="ARBA00048763"/>
    </source>
</evidence>
<evidence type="ECO:0000256" key="19">
    <source>
        <dbReference type="ARBA" id="ARBA00057179"/>
    </source>
</evidence>
<feature type="region of interest" description="Disordered" evidence="23">
    <location>
        <begin position="1"/>
        <end position="53"/>
    </location>
</feature>
<evidence type="ECO:0000256" key="21">
    <source>
        <dbReference type="ARBA" id="ARBA00079339"/>
    </source>
</evidence>
<protein>
    <recommendedName>
        <fullName evidence="4">Trimethylguanosine synthase</fullName>
    </recommendedName>
    <alternativeName>
        <fullName evidence="18">Cap-specific guanine-N(2) methyltransferase</fullName>
    </alternativeName>
    <alternativeName>
        <fullName evidence="21">Nuclear receptor coactivator 6-interacting protein</fullName>
    </alternativeName>
    <alternativeName>
        <fullName evidence="22">PRIP-interacting protein with methyltransferase motif</fullName>
    </alternativeName>
</protein>
<evidence type="ECO:0000256" key="20">
    <source>
        <dbReference type="ARBA" id="ARBA00064494"/>
    </source>
</evidence>
<organism evidence="24">
    <name type="scientific">Spongospora subterranea</name>
    <dbReference type="NCBI Taxonomy" id="70186"/>
    <lineage>
        <taxon>Eukaryota</taxon>
        <taxon>Sar</taxon>
        <taxon>Rhizaria</taxon>
        <taxon>Endomyxa</taxon>
        <taxon>Phytomyxea</taxon>
        <taxon>Plasmodiophorida</taxon>
        <taxon>Plasmodiophoridae</taxon>
        <taxon>Spongospora</taxon>
    </lineage>
</organism>
<evidence type="ECO:0000256" key="23">
    <source>
        <dbReference type="SAM" id="MobiDB-lite"/>
    </source>
</evidence>
<evidence type="ECO:0000256" key="9">
    <source>
        <dbReference type="ARBA" id="ARBA00022691"/>
    </source>
</evidence>
<dbReference type="EMBL" id="HACM01003936">
    <property type="protein sequence ID" value="CRZ04378.1"/>
    <property type="molecule type" value="Transcribed_RNA"/>
</dbReference>
<keyword evidence="6" id="KW-0597">Phosphoprotein</keyword>
<proteinExistence type="inferred from homology"/>
<evidence type="ECO:0000256" key="2">
    <source>
        <dbReference type="ARBA" id="ARBA00004496"/>
    </source>
</evidence>
<dbReference type="GO" id="GO:0071164">
    <property type="term" value="F:RNA cap trimethylguanosine synthase activity"/>
    <property type="evidence" value="ECO:0007669"/>
    <property type="project" value="TreeGrafter"/>
</dbReference>
<comment type="catalytic activity">
    <reaction evidence="15">
        <text>a 5'-end (N(7)-methyl 5'-triphosphoguanosine)-ribonucleoside in snoRNA + S-adenosyl-L-methionine = a 5'-end (N(2),N(7)-dimethyl 5'-triphosphoguanosine)-ribonucleoside in snoRNA + S-adenosyl-L-homocysteine + H(+)</text>
        <dbReference type="Rhea" id="RHEA:78475"/>
        <dbReference type="Rhea" id="RHEA-COMP:19086"/>
        <dbReference type="Rhea" id="RHEA-COMP:19088"/>
        <dbReference type="ChEBI" id="CHEBI:15378"/>
        <dbReference type="ChEBI" id="CHEBI:57856"/>
        <dbReference type="ChEBI" id="CHEBI:59789"/>
        <dbReference type="ChEBI" id="CHEBI:156461"/>
        <dbReference type="ChEBI" id="CHEBI:172880"/>
    </reaction>
    <physiologicalReaction direction="left-to-right" evidence="15">
        <dbReference type="Rhea" id="RHEA:78476"/>
    </physiologicalReaction>
</comment>
<dbReference type="GO" id="GO:0015030">
    <property type="term" value="C:Cajal body"/>
    <property type="evidence" value="ECO:0007669"/>
    <property type="project" value="UniProtKB-SubCell"/>
</dbReference>
<dbReference type="Pfam" id="PF09445">
    <property type="entry name" value="Methyltransf_15"/>
    <property type="match status" value="1"/>
</dbReference>
<evidence type="ECO:0000256" key="15">
    <source>
        <dbReference type="ARBA" id="ARBA00048740"/>
    </source>
</evidence>
<comment type="function">
    <text evidence="19">Catalyzes the 2 serial methylation steps for the conversion of the 7-monomethylguanosine (m(7)G) caps of snRNAs and snoRNAs to a 2,2,7-trimethylguanosine (m(2,2,7)G) cap structure. The enzyme is specific for guanine, and N7 methylation must precede N2 methylation. Hypermethylation of the m7G cap of U snRNAs leads to their concentration in nuclear foci, their colocalization with coilin and the formation of canonical Cajal bodies (CBs). Plays a role in transcriptional regulation.</text>
</comment>
<evidence type="ECO:0000256" key="11">
    <source>
        <dbReference type="ARBA" id="ARBA00023163"/>
    </source>
</evidence>
<sequence>MLLAMGDDPAVIYEPDMSLGNEPVLPDDNGVGDSPVPNPSRPSNKRKRNKNNESERVLNFQYEHWSHCYESDMDFPLYSLEKAEDSKPVDDETDVATESCVLQGSTSTSGMGIISLKYWRQRHSLFSKFNHGIQLDTESFYSVTPEAIAQHIAQRCTCGTIVDGFCGAGGNAIAFAQTCSMVIAIDIDPNRIAMARHNAKLYGVEDRIEFIIGDFFEVVPSLKADVVFISPPWGGPNYLKSESFNIETDIEGNGIRMFEIANKITSNIAYFLPRNVDVLQTVSLAGKGNCCEIETNYAGNAPKTITAYYGELISIEPTVPLS</sequence>
<evidence type="ECO:0000256" key="18">
    <source>
        <dbReference type="ARBA" id="ARBA00049790"/>
    </source>
</evidence>
<comment type="similarity">
    <text evidence="13">Belongs to the methyltransferase superfamily. Trimethylguanosine synthase family.</text>
</comment>
<dbReference type="InterPro" id="IPR019012">
    <property type="entry name" value="RNA_cap_Gua-N2-MeTrfase"/>
</dbReference>
<dbReference type="Gene3D" id="3.40.50.150">
    <property type="entry name" value="Vaccinia Virus protein VP39"/>
    <property type="match status" value="1"/>
</dbReference>
<accession>A0A0H5QQR5</accession>
<comment type="catalytic activity">
    <reaction evidence="16">
        <text>a 5'-end (N(2),N(7)-dimethyl 5'-triphosphoguanosine)-ribonucleoside in snRNA + S-adenosyl-L-methionine = a 5'-end (N(2),N(2),N(7)-trimethyl 5'-triphosphoguanosine)-ribonucleoside in snRNA + S-adenosyl-L-homocysteine + H(+)</text>
        <dbReference type="Rhea" id="RHEA:78479"/>
        <dbReference type="Rhea" id="RHEA-COMP:19087"/>
        <dbReference type="Rhea" id="RHEA-COMP:19089"/>
        <dbReference type="ChEBI" id="CHEBI:15378"/>
        <dbReference type="ChEBI" id="CHEBI:57856"/>
        <dbReference type="ChEBI" id="CHEBI:59789"/>
        <dbReference type="ChEBI" id="CHEBI:167623"/>
        <dbReference type="ChEBI" id="CHEBI:172880"/>
    </reaction>
    <physiologicalReaction direction="left-to-right" evidence="16">
        <dbReference type="Rhea" id="RHEA:78480"/>
    </physiologicalReaction>
</comment>
<comment type="subcellular location">
    <subcellularLocation>
        <location evidence="2">Cytoplasm</location>
    </subcellularLocation>
    <subcellularLocation>
        <location evidence="1">Nucleus</location>
        <location evidence="1">Cajal body</location>
    </subcellularLocation>
    <subcellularLocation>
        <location evidence="3">Nucleus</location>
        <location evidence="3">Nucleolus</location>
    </subcellularLocation>
</comment>
<evidence type="ECO:0000256" key="3">
    <source>
        <dbReference type="ARBA" id="ARBA00004604"/>
    </source>
</evidence>
<reference evidence="24" key="1">
    <citation type="submission" date="2015-04" db="EMBL/GenBank/DDBJ databases">
        <title>The genome sequence of the plant pathogenic Rhizarian Plasmodiophora brassicae reveals insights in its biotrophic life cycle and the origin of chitin synthesis.</title>
        <authorList>
            <person name="Schwelm A."/>
            <person name="Fogelqvist J."/>
            <person name="Knaust A."/>
            <person name="Julke S."/>
            <person name="Lilja T."/>
            <person name="Dhandapani V."/>
            <person name="Bonilla-Rosso G."/>
            <person name="Karlsson M."/>
            <person name="Shevchenko A."/>
            <person name="Choi S.R."/>
            <person name="Kim H.G."/>
            <person name="Park J.Y."/>
            <person name="Lim Y.P."/>
            <person name="Ludwig-Muller J."/>
            <person name="Dixelius C."/>
        </authorList>
    </citation>
    <scope>NUCLEOTIDE SEQUENCE</scope>
    <source>
        <tissue evidence="24">Potato root galls</tissue>
    </source>
</reference>
<dbReference type="GO" id="GO:0005737">
    <property type="term" value="C:cytoplasm"/>
    <property type="evidence" value="ECO:0007669"/>
    <property type="project" value="UniProtKB-SubCell"/>
</dbReference>
<dbReference type="CDD" id="cd02440">
    <property type="entry name" value="AdoMet_MTases"/>
    <property type="match status" value="1"/>
</dbReference>
<keyword evidence="10" id="KW-0805">Transcription regulation</keyword>
<dbReference type="GO" id="GO:0005730">
    <property type="term" value="C:nucleolus"/>
    <property type="evidence" value="ECO:0007669"/>
    <property type="project" value="UniProtKB-SubCell"/>
</dbReference>
<dbReference type="SUPFAM" id="SSF53335">
    <property type="entry name" value="S-adenosyl-L-methionine-dependent methyltransferases"/>
    <property type="match status" value="1"/>
</dbReference>
<keyword evidence="9" id="KW-0949">S-adenosyl-L-methionine</keyword>
<evidence type="ECO:0000256" key="12">
    <source>
        <dbReference type="ARBA" id="ARBA00023242"/>
    </source>
</evidence>
<dbReference type="InterPro" id="IPR029063">
    <property type="entry name" value="SAM-dependent_MTases_sf"/>
</dbReference>
<keyword evidence="5" id="KW-0963">Cytoplasm</keyword>
<dbReference type="FunFam" id="3.40.50.150:FF:000066">
    <property type="entry name" value="Trimethylguanosine synthase 1"/>
    <property type="match status" value="1"/>
</dbReference>
<name>A0A0H5QQR5_9EUKA</name>
<evidence type="ECO:0000256" key="7">
    <source>
        <dbReference type="ARBA" id="ARBA00022603"/>
    </source>
</evidence>
<evidence type="ECO:0000256" key="1">
    <source>
        <dbReference type="ARBA" id="ARBA00004408"/>
    </source>
</evidence>
<keyword evidence="7" id="KW-0489">Methyltransferase</keyword>
<evidence type="ECO:0000256" key="10">
    <source>
        <dbReference type="ARBA" id="ARBA00023015"/>
    </source>
</evidence>
<comment type="subunit">
    <text evidence="20">May form homooligomers. Interacts with CREBBP/CBP, EED/WAIT1, EP300/P300, NCOA6/PRIP, PPARBP/PBP and SMN.</text>
</comment>
<evidence type="ECO:0000256" key="17">
    <source>
        <dbReference type="ARBA" id="ARBA00049075"/>
    </source>
</evidence>
<keyword evidence="11" id="KW-0804">Transcription</keyword>
<dbReference type="PANTHER" id="PTHR14741:SF32">
    <property type="entry name" value="TRIMETHYLGUANOSINE SYNTHASE"/>
    <property type="match status" value="1"/>
</dbReference>
<keyword evidence="8" id="KW-0808">Transferase</keyword>
<evidence type="ECO:0000256" key="8">
    <source>
        <dbReference type="ARBA" id="ARBA00022679"/>
    </source>
</evidence>
<dbReference type="AlphaFoldDB" id="A0A0H5QQR5"/>
<evidence type="ECO:0000256" key="13">
    <source>
        <dbReference type="ARBA" id="ARBA00025783"/>
    </source>
</evidence>
<comment type="catalytic activity">
    <reaction evidence="14">
        <text>a 5'-end (N(2),N(7)-dimethyl 5'-triphosphoguanosine)-ribonucleoside in snoRNA + S-adenosyl-L-methionine = a 5'-end (N(2),N(2),N(7)-trimethyl 5'-triphosphoguanosine)-ribonucleoside in snoRNA + S-adenosyl-L-homocysteine + H(+)</text>
        <dbReference type="Rhea" id="RHEA:78507"/>
        <dbReference type="Rhea" id="RHEA-COMP:19088"/>
        <dbReference type="Rhea" id="RHEA-COMP:19090"/>
        <dbReference type="ChEBI" id="CHEBI:15378"/>
        <dbReference type="ChEBI" id="CHEBI:57856"/>
        <dbReference type="ChEBI" id="CHEBI:59789"/>
        <dbReference type="ChEBI" id="CHEBI:167623"/>
        <dbReference type="ChEBI" id="CHEBI:172880"/>
    </reaction>
    <physiologicalReaction direction="left-to-right" evidence="14">
        <dbReference type="Rhea" id="RHEA:78508"/>
    </physiologicalReaction>
</comment>
<evidence type="ECO:0000256" key="5">
    <source>
        <dbReference type="ARBA" id="ARBA00022490"/>
    </source>
</evidence>
<evidence type="ECO:0000256" key="6">
    <source>
        <dbReference type="ARBA" id="ARBA00022553"/>
    </source>
</evidence>
<evidence type="ECO:0000256" key="4">
    <source>
        <dbReference type="ARBA" id="ARBA00018517"/>
    </source>
</evidence>
<evidence type="ECO:0000256" key="14">
    <source>
        <dbReference type="ARBA" id="ARBA00047418"/>
    </source>
</evidence>